<evidence type="ECO:0000256" key="5">
    <source>
        <dbReference type="ARBA" id="ARBA00022692"/>
    </source>
</evidence>
<feature type="transmembrane region" description="Helical" evidence="8">
    <location>
        <begin position="366"/>
        <end position="383"/>
    </location>
</feature>
<dbReference type="Proteomes" id="UP001501153">
    <property type="component" value="Unassembled WGS sequence"/>
</dbReference>
<accession>A0ABP8IIA2</accession>
<keyword evidence="4" id="KW-0808">Transferase</keyword>
<evidence type="ECO:0000256" key="3">
    <source>
        <dbReference type="ARBA" id="ARBA00022676"/>
    </source>
</evidence>
<evidence type="ECO:0000313" key="10">
    <source>
        <dbReference type="EMBL" id="GAA4359470.1"/>
    </source>
</evidence>
<evidence type="ECO:0000256" key="4">
    <source>
        <dbReference type="ARBA" id="ARBA00022679"/>
    </source>
</evidence>
<reference evidence="11" key="1">
    <citation type="journal article" date="2019" name="Int. J. Syst. Evol. Microbiol.">
        <title>The Global Catalogue of Microorganisms (GCM) 10K type strain sequencing project: providing services to taxonomists for standard genome sequencing and annotation.</title>
        <authorList>
            <consortium name="The Broad Institute Genomics Platform"/>
            <consortium name="The Broad Institute Genome Sequencing Center for Infectious Disease"/>
            <person name="Wu L."/>
            <person name="Ma J."/>
        </authorList>
    </citation>
    <scope>NUCLEOTIDE SEQUENCE [LARGE SCALE GENOMIC DNA]</scope>
    <source>
        <strain evidence="11">JCM 17923</strain>
    </source>
</reference>
<proteinExistence type="predicted"/>
<dbReference type="EMBL" id="BAABGZ010000029">
    <property type="protein sequence ID" value="GAA4359470.1"/>
    <property type="molecule type" value="Genomic_DNA"/>
</dbReference>
<dbReference type="PANTHER" id="PTHR33908:SF11">
    <property type="entry name" value="MEMBRANE PROTEIN"/>
    <property type="match status" value="1"/>
</dbReference>
<evidence type="ECO:0000256" key="6">
    <source>
        <dbReference type="ARBA" id="ARBA00022989"/>
    </source>
</evidence>
<feature type="domain" description="Glycosyltransferase RgtA/B/C/D-like" evidence="9">
    <location>
        <begin position="76"/>
        <end position="231"/>
    </location>
</feature>
<keyword evidence="2" id="KW-1003">Cell membrane</keyword>
<protein>
    <recommendedName>
        <fullName evidence="9">Glycosyltransferase RgtA/B/C/D-like domain-containing protein</fullName>
    </recommendedName>
</protein>
<evidence type="ECO:0000259" key="9">
    <source>
        <dbReference type="Pfam" id="PF13231"/>
    </source>
</evidence>
<dbReference type="InterPro" id="IPR038731">
    <property type="entry name" value="RgtA/B/C-like"/>
</dbReference>
<feature type="transmembrane region" description="Helical" evidence="8">
    <location>
        <begin position="308"/>
        <end position="326"/>
    </location>
</feature>
<keyword evidence="3" id="KW-0328">Glycosyltransferase</keyword>
<evidence type="ECO:0000313" key="11">
    <source>
        <dbReference type="Proteomes" id="UP001501153"/>
    </source>
</evidence>
<feature type="transmembrane region" description="Helical" evidence="8">
    <location>
        <begin position="151"/>
        <end position="168"/>
    </location>
</feature>
<gene>
    <name evidence="10" type="ORF">GCM10023185_26090</name>
</gene>
<evidence type="ECO:0000256" key="1">
    <source>
        <dbReference type="ARBA" id="ARBA00004651"/>
    </source>
</evidence>
<name>A0ABP8IIA2_9BACT</name>
<sequence length="514" mass="57286">MRQPRLAYIAAALFFLIVGAVLYAPYLAELPRGLHAWAQSDRLALALGYYDYGFQLFTPRTYNLSSIGGITGVEFPFQAYLAALGGVVFGRSSIVLLFRLLDVAMVLLGFYYLFRLVYEQTGHFVAGLVPGAFLLSSPVFVFYAGSTLPDPFSVSLSFIGYYYWLRFFTRRAFSDLPLAVLLLGLAALIKTTTLLHLGAVLGITFLWAFFQPELLTRRQRLVFTGLVLLVLGATAAYFLRIQYLNATYQSGLFLAGTRPITDPETLHQVRLHVRGFWLGQYASTLQYYLLAVCGLLFVGYARRNLRQHLLLSLLLLATLVLGYVFVQLMGAQFRDHDYYIIAPVVPPVLLLLLLALLNVARHQGKIRHAITGILAVMVVVLLVQGYKRLHRRMSDEGLVAESGNYLWMRGGAAELARLKVPAAASILVFNEPAPNLGLAYFDRRGQVWQPQDLATVTATEILDRMAADNLDYLLMAPSAYAGLAPQHPALAAELSLLSQSPAVILQRRNRQRPW</sequence>
<evidence type="ECO:0000256" key="7">
    <source>
        <dbReference type="ARBA" id="ARBA00023136"/>
    </source>
</evidence>
<keyword evidence="7 8" id="KW-0472">Membrane</keyword>
<evidence type="ECO:0000256" key="2">
    <source>
        <dbReference type="ARBA" id="ARBA00022475"/>
    </source>
</evidence>
<feature type="transmembrane region" description="Helical" evidence="8">
    <location>
        <begin position="94"/>
        <end position="113"/>
    </location>
</feature>
<dbReference type="Pfam" id="PF13231">
    <property type="entry name" value="PMT_2"/>
    <property type="match status" value="1"/>
</dbReference>
<feature type="transmembrane region" description="Helical" evidence="8">
    <location>
        <begin position="221"/>
        <end position="239"/>
    </location>
</feature>
<keyword evidence="11" id="KW-1185">Reference proteome</keyword>
<feature type="transmembrane region" description="Helical" evidence="8">
    <location>
        <begin position="125"/>
        <end position="145"/>
    </location>
</feature>
<comment type="caution">
    <text evidence="10">The sequence shown here is derived from an EMBL/GenBank/DDBJ whole genome shotgun (WGS) entry which is preliminary data.</text>
</comment>
<dbReference type="PANTHER" id="PTHR33908">
    <property type="entry name" value="MANNOSYLTRANSFERASE YKCB-RELATED"/>
    <property type="match status" value="1"/>
</dbReference>
<feature type="transmembrane region" description="Helical" evidence="8">
    <location>
        <begin position="180"/>
        <end position="209"/>
    </location>
</feature>
<dbReference type="InterPro" id="IPR050297">
    <property type="entry name" value="LipidA_mod_glycosyltrf_83"/>
</dbReference>
<comment type="subcellular location">
    <subcellularLocation>
        <location evidence="1">Cell membrane</location>
        <topology evidence="1">Multi-pass membrane protein</topology>
    </subcellularLocation>
</comment>
<feature type="transmembrane region" description="Helical" evidence="8">
    <location>
        <begin position="7"/>
        <end position="28"/>
    </location>
</feature>
<feature type="transmembrane region" description="Helical" evidence="8">
    <location>
        <begin position="285"/>
        <end position="302"/>
    </location>
</feature>
<evidence type="ECO:0000256" key="8">
    <source>
        <dbReference type="SAM" id="Phobius"/>
    </source>
</evidence>
<keyword evidence="6 8" id="KW-1133">Transmembrane helix</keyword>
<feature type="transmembrane region" description="Helical" evidence="8">
    <location>
        <begin position="338"/>
        <end position="360"/>
    </location>
</feature>
<keyword evidence="5 8" id="KW-0812">Transmembrane</keyword>
<organism evidence="10 11">
    <name type="scientific">Hymenobacter saemangeumensis</name>
    <dbReference type="NCBI Taxonomy" id="1084522"/>
    <lineage>
        <taxon>Bacteria</taxon>
        <taxon>Pseudomonadati</taxon>
        <taxon>Bacteroidota</taxon>
        <taxon>Cytophagia</taxon>
        <taxon>Cytophagales</taxon>
        <taxon>Hymenobacteraceae</taxon>
        <taxon>Hymenobacter</taxon>
    </lineage>
</organism>